<proteinExistence type="predicted"/>
<protein>
    <recommendedName>
        <fullName evidence="4">BTB domain-containing protein</fullName>
    </recommendedName>
</protein>
<organism evidence="3">
    <name type="scientific">Leptosphaeria maculans (strain JN3 / isolate v23.1.3 / race Av1-4-5-6-7-8)</name>
    <name type="common">Blackleg fungus</name>
    <name type="synonym">Phoma lingam</name>
    <dbReference type="NCBI Taxonomy" id="985895"/>
    <lineage>
        <taxon>Eukaryota</taxon>
        <taxon>Fungi</taxon>
        <taxon>Dikarya</taxon>
        <taxon>Ascomycota</taxon>
        <taxon>Pezizomycotina</taxon>
        <taxon>Dothideomycetes</taxon>
        <taxon>Pleosporomycetidae</taxon>
        <taxon>Pleosporales</taxon>
        <taxon>Pleosporineae</taxon>
        <taxon>Leptosphaeriaceae</taxon>
        <taxon>Plenodomus</taxon>
        <taxon>Plenodomus lingam/Leptosphaeria maculans species complex</taxon>
    </lineage>
</organism>
<dbReference type="CDD" id="cd18186">
    <property type="entry name" value="BTB_POZ_ZBTB_KLHL-like"/>
    <property type="match status" value="1"/>
</dbReference>
<gene>
    <name evidence="2" type="ORF">LEMA_P090040.1</name>
</gene>
<evidence type="ECO:0000313" key="2">
    <source>
        <dbReference type="EMBL" id="CBX97595.1"/>
    </source>
</evidence>
<dbReference type="OMA" id="WETINMS"/>
<dbReference type="eggNOG" id="ENOG502T17B">
    <property type="taxonomic scope" value="Eukaryota"/>
</dbReference>
<name>E5A2G0_LEPMJ</name>
<evidence type="ECO:0000256" key="1">
    <source>
        <dbReference type="SAM" id="MobiDB-lite"/>
    </source>
</evidence>
<dbReference type="EMBL" id="FP929132">
    <property type="protein sequence ID" value="CBX97595.1"/>
    <property type="molecule type" value="Genomic_DNA"/>
</dbReference>
<dbReference type="VEuPathDB" id="FungiDB:LEMA_P090040.1"/>
<evidence type="ECO:0000313" key="3">
    <source>
        <dbReference type="Proteomes" id="UP000002668"/>
    </source>
</evidence>
<evidence type="ECO:0008006" key="4">
    <source>
        <dbReference type="Google" id="ProtNLM"/>
    </source>
</evidence>
<reference evidence="3" key="1">
    <citation type="journal article" date="2011" name="Nat. Commun.">
        <title>Effector diversification within compartments of the Leptosphaeria maculans genome affected by Repeat-Induced Point mutations.</title>
        <authorList>
            <person name="Rouxel T."/>
            <person name="Grandaubert J."/>
            <person name="Hane J.K."/>
            <person name="Hoede C."/>
            <person name="van de Wouw A.P."/>
            <person name="Couloux A."/>
            <person name="Dominguez V."/>
            <person name="Anthouard V."/>
            <person name="Bally P."/>
            <person name="Bourras S."/>
            <person name="Cozijnsen A.J."/>
            <person name="Ciuffetti L.M."/>
            <person name="Degrave A."/>
            <person name="Dilmaghani A."/>
            <person name="Duret L."/>
            <person name="Fudal I."/>
            <person name="Goodwin S.B."/>
            <person name="Gout L."/>
            <person name="Glaser N."/>
            <person name="Linglin J."/>
            <person name="Kema G.H.J."/>
            <person name="Lapalu N."/>
            <person name="Lawrence C.B."/>
            <person name="May K."/>
            <person name="Meyer M."/>
            <person name="Ollivier B."/>
            <person name="Poulain J."/>
            <person name="Schoch C.L."/>
            <person name="Simon A."/>
            <person name="Spatafora J.W."/>
            <person name="Stachowiak A."/>
            <person name="Turgeon B.G."/>
            <person name="Tyler B.M."/>
            <person name="Vincent D."/>
            <person name="Weissenbach J."/>
            <person name="Amselem J."/>
            <person name="Quesneville H."/>
            <person name="Oliver R.P."/>
            <person name="Wincker P."/>
            <person name="Balesdent M.-H."/>
            <person name="Howlett B.J."/>
        </authorList>
    </citation>
    <scope>NUCLEOTIDE SEQUENCE [LARGE SCALE GENOMIC DNA]</scope>
    <source>
        <strain evidence="3">JN3 / isolate v23.1.3 / race Av1-4-5-6-7-8</strain>
    </source>
</reference>
<dbReference type="PANTHER" id="PTHR47843:SF2">
    <property type="entry name" value="BTB DOMAIN-CONTAINING PROTEIN"/>
    <property type="match status" value="1"/>
</dbReference>
<keyword evidence="3" id="KW-1185">Reference proteome</keyword>
<dbReference type="STRING" id="985895.E5A2G0"/>
<dbReference type="Proteomes" id="UP000002668">
    <property type="component" value="Genome"/>
</dbReference>
<dbReference type="HOGENOM" id="CLU_1030845_0_0_1"/>
<dbReference type="Gene3D" id="3.30.710.10">
    <property type="entry name" value="Potassium Channel Kv1.1, Chain A"/>
    <property type="match status" value="1"/>
</dbReference>
<dbReference type="AlphaFoldDB" id="E5A2G0"/>
<dbReference type="OrthoDB" id="194443at2759"/>
<dbReference type="PANTHER" id="PTHR47843">
    <property type="entry name" value="BTB DOMAIN-CONTAINING PROTEIN-RELATED"/>
    <property type="match status" value="1"/>
</dbReference>
<dbReference type="InParanoid" id="E5A2G0"/>
<feature type="region of interest" description="Disordered" evidence="1">
    <location>
        <begin position="245"/>
        <end position="270"/>
    </location>
</feature>
<accession>E5A2G0</accession>
<sequence length="270" mass="30596">MATPEKEHKAGKVYDAPIELPKCAHASTPPPPDEYGEIVEVVVGDDRLFPKETFQVFDGLLKHYSSYFRSALKEEWIGKGAKTIALPFDKPNVFRAFYNWLFARQLYSRLSDDGSIPMSVQLICEVYVFGDVRGVSELCNAAIDLLFQRNSQRWEFPEDSLAYIYDNTTHASPLRTYMVEYGVEKYDYGRSNVGIMDLPQEHLAECLLTLCKQPNTTTTLARLDPRMQGLRGMPARDSFNLTQATSSHRGSSRTTISHFTTFSNSNSHNV</sequence>
<dbReference type="SUPFAM" id="SSF54695">
    <property type="entry name" value="POZ domain"/>
    <property type="match status" value="1"/>
</dbReference>
<dbReference type="InterPro" id="IPR011333">
    <property type="entry name" value="SKP1/BTB/POZ_sf"/>
</dbReference>